<dbReference type="SUPFAM" id="SSF50331">
    <property type="entry name" value="MOP-like"/>
    <property type="match status" value="1"/>
</dbReference>
<dbReference type="InterPro" id="IPR008995">
    <property type="entry name" value="Mo/tungstate-bd_C_term_dom"/>
</dbReference>
<dbReference type="RefSeq" id="WP_344977220.1">
    <property type="nucleotide sequence ID" value="NZ_BAABFN010000002.1"/>
</dbReference>
<dbReference type="GO" id="GO:0005524">
    <property type="term" value="F:ATP binding"/>
    <property type="evidence" value="ECO:0007669"/>
    <property type="project" value="UniProtKB-KW"/>
</dbReference>
<evidence type="ECO:0000256" key="1">
    <source>
        <dbReference type="ARBA" id="ARBA00022448"/>
    </source>
</evidence>
<dbReference type="InterPro" id="IPR003439">
    <property type="entry name" value="ABC_transporter-like_ATP-bd"/>
</dbReference>
<dbReference type="Pfam" id="PF00005">
    <property type="entry name" value="ABC_tran"/>
    <property type="match status" value="1"/>
</dbReference>
<comment type="caution">
    <text evidence="5">The sequence shown here is derived from an EMBL/GenBank/DDBJ whole genome shotgun (WGS) entry which is preliminary data.</text>
</comment>
<keyword evidence="2" id="KW-0547">Nucleotide-binding</keyword>
<evidence type="ECO:0000259" key="4">
    <source>
        <dbReference type="PROSITE" id="PS50893"/>
    </source>
</evidence>
<dbReference type="InterPro" id="IPR003593">
    <property type="entry name" value="AAA+_ATPase"/>
</dbReference>
<evidence type="ECO:0000313" key="5">
    <source>
        <dbReference type="EMBL" id="GAA4306616.1"/>
    </source>
</evidence>
<evidence type="ECO:0000313" key="6">
    <source>
        <dbReference type="Proteomes" id="UP001501207"/>
    </source>
</evidence>
<dbReference type="PROSITE" id="PS50893">
    <property type="entry name" value="ABC_TRANSPORTER_2"/>
    <property type="match status" value="1"/>
</dbReference>
<dbReference type="SUPFAM" id="SSF52540">
    <property type="entry name" value="P-loop containing nucleoside triphosphate hydrolases"/>
    <property type="match status" value="1"/>
</dbReference>
<dbReference type="InterPro" id="IPR017871">
    <property type="entry name" value="ABC_transporter-like_CS"/>
</dbReference>
<dbReference type="Gene3D" id="3.40.50.300">
    <property type="entry name" value="P-loop containing nucleotide triphosphate hydrolases"/>
    <property type="match status" value="1"/>
</dbReference>
<dbReference type="InterPro" id="IPR027417">
    <property type="entry name" value="P-loop_NTPase"/>
</dbReference>
<dbReference type="PANTHER" id="PTHR42781">
    <property type="entry name" value="SPERMIDINE/PUTRESCINE IMPORT ATP-BINDING PROTEIN POTA"/>
    <property type="match status" value="1"/>
</dbReference>
<feature type="domain" description="ABC transporter" evidence="4">
    <location>
        <begin position="1"/>
        <end position="234"/>
    </location>
</feature>
<evidence type="ECO:0000256" key="2">
    <source>
        <dbReference type="ARBA" id="ARBA00022741"/>
    </source>
</evidence>
<sequence length="290" mass="32269">MIKINIQKRLVMAGGEALLKVDTEISRESFVALYGRSGAGKTTLLRILAGLLEPEKGIIEVDGRCWLNTDRKIRLPVQQRQIGFVFQDFALFPHMTVRENLRYALKPEKDPGLVSRMLAMVDLEQLADRKPAMLSGGQRQRVALIRALMRKPGILLLDEPFSSLDAEMRQELQDQISALHRQFNLTTLLVSHDMAEIYRIADRVIWLDEGKVLRSGPPDALFGNVRLSSKIRLTGKVLRVAKSGVVSIVEVAAGNTVIKVVVTAGEAEELHPGDTVGIFSKAFNPVIRKI</sequence>
<dbReference type="InterPro" id="IPR050093">
    <property type="entry name" value="ABC_SmlMolc_Importer"/>
</dbReference>
<accession>A0ABP8FLH4</accession>
<proteinExistence type="predicted"/>
<name>A0ABP8FLH4_9BACT</name>
<organism evidence="5 6">
    <name type="scientific">Compostibacter hankyongensis</name>
    <dbReference type="NCBI Taxonomy" id="1007089"/>
    <lineage>
        <taxon>Bacteria</taxon>
        <taxon>Pseudomonadati</taxon>
        <taxon>Bacteroidota</taxon>
        <taxon>Chitinophagia</taxon>
        <taxon>Chitinophagales</taxon>
        <taxon>Chitinophagaceae</taxon>
        <taxon>Compostibacter</taxon>
    </lineage>
</organism>
<evidence type="ECO:0000256" key="3">
    <source>
        <dbReference type="ARBA" id="ARBA00022840"/>
    </source>
</evidence>
<keyword evidence="1" id="KW-0813">Transport</keyword>
<protein>
    <submittedName>
        <fullName evidence="5">Sulfate/molybdate ABC transporter ATP-binding protein</fullName>
    </submittedName>
</protein>
<dbReference type="Proteomes" id="UP001501207">
    <property type="component" value="Unassembled WGS sequence"/>
</dbReference>
<gene>
    <name evidence="5" type="ORF">GCM10023143_12670</name>
</gene>
<dbReference type="SMART" id="SM00382">
    <property type="entry name" value="AAA"/>
    <property type="match status" value="1"/>
</dbReference>
<dbReference type="EMBL" id="BAABFN010000002">
    <property type="protein sequence ID" value="GAA4306616.1"/>
    <property type="molecule type" value="Genomic_DNA"/>
</dbReference>
<reference evidence="6" key="1">
    <citation type="journal article" date="2019" name="Int. J. Syst. Evol. Microbiol.">
        <title>The Global Catalogue of Microorganisms (GCM) 10K type strain sequencing project: providing services to taxonomists for standard genome sequencing and annotation.</title>
        <authorList>
            <consortium name="The Broad Institute Genomics Platform"/>
            <consortium name="The Broad Institute Genome Sequencing Center for Infectious Disease"/>
            <person name="Wu L."/>
            <person name="Ma J."/>
        </authorList>
    </citation>
    <scope>NUCLEOTIDE SEQUENCE [LARGE SCALE GENOMIC DNA]</scope>
    <source>
        <strain evidence="6">JCM 17664</strain>
    </source>
</reference>
<keyword evidence="6" id="KW-1185">Reference proteome</keyword>
<keyword evidence="3 5" id="KW-0067">ATP-binding</keyword>
<dbReference type="PROSITE" id="PS00211">
    <property type="entry name" value="ABC_TRANSPORTER_1"/>
    <property type="match status" value="1"/>
</dbReference>
<dbReference type="PANTHER" id="PTHR42781:SF4">
    <property type="entry name" value="SPERMIDINE_PUTRESCINE IMPORT ATP-BINDING PROTEIN POTA"/>
    <property type="match status" value="1"/>
</dbReference>